<keyword evidence="2" id="KW-1185">Reference proteome</keyword>
<dbReference type="RefSeq" id="WP_272780490.1">
    <property type="nucleotide sequence ID" value="NZ_JAQQLI010000084.1"/>
</dbReference>
<comment type="caution">
    <text evidence="1">The sequence shown here is derived from an EMBL/GenBank/DDBJ whole genome shotgun (WGS) entry which is preliminary data.</text>
</comment>
<organism evidence="1 2">
    <name type="scientific">Rhodoplanes tepidamans</name>
    <name type="common">Rhodoplanes cryptolactis</name>
    <dbReference type="NCBI Taxonomy" id="200616"/>
    <lineage>
        <taxon>Bacteria</taxon>
        <taxon>Pseudomonadati</taxon>
        <taxon>Pseudomonadota</taxon>
        <taxon>Alphaproteobacteria</taxon>
        <taxon>Hyphomicrobiales</taxon>
        <taxon>Nitrobacteraceae</taxon>
        <taxon>Rhodoplanes</taxon>
    </lineage>
</organism>
<reference evidence="1" key="2">
    <citation type="submission" date="2023-02" db="EMBL/GenBank/DDBJ databases">
        <authorList>
            <person name="Rayyan A."/>
            <person name="Meyer T."/>
            <person name="Kyndt J.A."/>
        </authorList>
    </citation>
    <scope>NUCLEOTIDE SEQUENCE</scope>
    <source>
        <strain evidence="1">DSM 9987</strain>
    </source>
</reference>
<evidence type="ECO:0000313" key="2">
    <source>
        <dbReference type="Proteomes" id="UP001165652"/>
    </source>
</evidence>
<name>A0ABT5JJJ8_RHOTP</name>
<dbReference type="EMBL" id="JAQQLI010000084">
    <property type="protein sequence ID" value="MDC7789668.1"/>
    <property type="molecule type" value="Genomic_DNA"/>
</dbReference>
<dbReference type="Proteomes" id="UP001165652">
    <property type="component" value="Unassembled WGS sequence"/>
</dbReference>
<proteinExistence type="predicted"/>
<protein>
    <submittedName>
        <fullName evidence="1">Uncharacterized protein</fullName>
    </submittedName>
</protein>
<sequence>MDLGTLIDRLPEGLEDDLCIFAKKPWTATSAAITAALEEDSKPPEDLLEKGYSYFLEVHAAKEALEAFGGRSPTKLEKRDLLIFYAENDAFPEWMHARGPQDE</sequence>
<accession>A0ABT5JJJ8</accession>
<gene>
    <name evidence="1" type="ORF">PQJ73_28650</name>
</gene>
<reference evidence="1" key="1">
    <citation type="journal article" date="2023" name="Microbiol Resour">
        <title>Genome Sequences of Rhodoplanes serenus and Two Thermotolerant Strains, Rhodoplanes tepidamans and 'Rhodoplanes cryptolactis,' Further Refine the Genus.</title>
        <authorList>
            <person name="Rayyan A.A."/>
            <person name="Kyndt J.A."/>
        </authorList>
    </citation>
    <scope>NUCLEOTIDE SEQUENCE</scope>
    <source>
        <strain evidence="1">DSM 9987</strain>
    </source>
</reference>
<evidence type="ECO:0000313" key="1">
    <source>
        <dbReference type="EMBL" id="MDC7789668.1"/>
    </source>
</evidence>